<sequence>MLHTRGASRDVCGLLAVKCCKVSQRSETEGIAENKHGYGCPFPEQVSSGHLEVHSLTSPSKDEFCRALESYKPSFVYFRGEYLEDNEVGSLVLGGVDYTYPEAISELFPTALPVGVYLEIPNGEEHAKALQSKGVPYVIYWKNFVPAVAASHFYYALCSLLRSSAAHIWDAFQLAYASYRLYCLRKLNVSSEDDNFGIHLLGNAPEIDVFTPEVEVEEDREGSLSTLPTIKIHDDEVNVRFLVCGGPCTSDEISLGSLEDGLNAILTTEIRGSKLIGKFSVLQPLIQTETFSRDVVTMRCDVSTSSCAHVSFLLSGNAQICFDDQLLENHIKKEIIEKSQLVHAPTNFNENRVPTSEPRLSASVACGAKVFEVIMNVPAWASQVLRQLALDPSHHGLVALGIASIQGMAVASFDMDDAERLLFFCSAETEDSVSPTDFGLSPRSTPVWLRPPVPSRKRPERSQTTSPHFNSEQACSNGSQEDGEKSEGRDWARQRLKAAALRPIPRIHPRKIQLFLRTSQRDGFDEGQARDGSAVPPVRQRVIRPASLAYRRSSAKSFQSRQMISLNPLPLKKHGCDRSAIQHCSEEEFLKDVMHFLTIRGHSRLIPQGGFAEFPDAILNAKRLDLYNLYKEVVSRGGFHVGNGINWKGQVFSKMSNYTTTHRMTGVGNTLKRHYETYLLEYELAHDDVDGECCLICHSGAAGDWVNCGACGEWAHFGCDRRQGLGAFKDYAKTDGLEYICPQCSMTNSKKKQQLQRPTNGFSKAY</sequence>
<dbReference type="GeneID" id="116188534"/>
<dbReference type="RefSeq" id="XP_031373817.1">
    <property type="nucleotide sequence ID" value="XM_031517957.1"/>
</dbReference>
<keyword evidence="6" id="KW-1185">Reference proteome</keyword>
<evidence type="ECO:0000313" key="6">
    <source>
        <dbReference type="Proteomes" id="UP000515151"/>
    </source>
</evidence>
<dbReference type="Gene3D" id="3.30.40.10">
    <property type="entry name" value="Zinc/RING finger domain, C3HC4 (zinc finger)"/>
    <property type="match status" value="1"/>
</dbReference>
<protein>
    <submittedName>
        <fullName evidence="7">AT-rich interactive domain-containing protein 4-like</fullName>
    </submittedName>
</protein>
<keyword evidence="2" id="KW-0863">Zinc-finger</keyword>
<dbReference type="PANTHER" id="PTHR46694">
    <property type="entry name" value="AT-RICH INTERACTIVE DOMAIN-CONTAINING PROTEIN 4"/>
    <property type="match status" value="1"/>
</dbReference>
<accession>A0A6P8BSN6</accession>
<dbReference type="SMART" id="SM01014">
    <property type="entry name" value="ARID"/>
    <property type="match status" value="1"/>
</dbReference>
<keyword evidence="3" id="KW-0862">Zinc</keyword>
<evidence type="ECO:0000259" key="5">
    <source>
        <dbReference type="PROSITE" id="PS51011"/>
    </source>
</evidence>
<feature type="domain" description="ARID" evidence="5">
    <location>
        <begin position="583"/>
        <end position="687"/>
    </location>
</feature>
<evidence type="ECO:0000256" key="1">
    <source>
        <dbReference type="ARBA" id="ARBA00022723"/>
    </source>
</evidence>
<dbReference type="GO" id="GO:0008270">
    <property type="term" value="F:zinc ion binding"/>
    <property type="evidence" value="ECO:0007669"/>
    <property type="project" value="UniProtKB-KW"/>
</dbReference>
<name>A0A6P8BSN6_PUNGR</name>
<reference evidence="6" key="1">
    <citation type="journal article" date="2020" name="Plant Biotechnol. J.">
        <title>The pomegranate (Punica granatum L.) draft genome dissects genetic divergence between soft- and hard-seeded cultivars.</title>
        <authorList>
            <person name="Luo X."/>
            <person name="Li H."/>
            <person name="Wu Z."/>
            <person name="Yao W."/>
            <person name="Zhao P."/>
            <person name="Cao D."/>
            <person name="Yu H."/>
            <person name="Li K."/>
            <person name="Poudel K."/>
            <person name="Zhao D."/>
            <person name="Zhang F."/>
            <person name="Xia X."/>
            <person name="Chen L."/>
            <person name="Wang Q."/>
            <person name="Jing D."/>
            <person name="Cao S."/>
        </authorList>
    </citation>
    <scope>NUCLEOTIDE SEQUENCE [LARGE SCALE GENOMIC DNA]</scope>
    <source>
        <strain evidence="6">cv. Tunisia</strain>
    </source>
</reference>
<evidence type="ECO:0000256" key="4">
    <source>
        <dbReference type="SAM" id="MobiDB-lite"/>
    </source>
</evidence>
<feature type="compositionally biased region" description="Basic and acidic residues" evidence="4">
    <location>
        <begin position="482"/>
        <end position="491"/>
    </location>
</feature>
<dbReference type="Pfam" id="PF01388">
    <property type="entry name" value="ARID"/>
    <property type="match status" value="1"/>
</dbReference>
<keyword evidence="1" id="KW-0479">Metal-binding</keyword>
<dbReference type="Gene3D" id="1.10.150.60">
    <property type="entry name" value="ARID DNA-binding domain"/>
    <property type="match status" value="1"/>
</dbReference>
<dbReference type="InterPro" id="IPR042293">
    <property type="entry name" value="ARID4"/>
</dbReference>
<proteinExistence type="predicted"/>
<feature type="region of interest" description="Disordered" evidence="4">
    <location>
        <begin position="431"/>
        <end position="491"/>
    </location>
</feature>
<dbReference type="SMART" id="SM00501">
    <property type="entry name" value="BRIGHT"/>
    <property type="match status" value="1"/>
</dbReference>
<dbReference type="PROSITE" id="PS51011">
    <property type="entry name" value="ARID"/>
    <property type="match status" value="1"/>
</dbReference>
<dbReference type="AlphaFoldDB" id="A0A6P8BSN6"/>
<evidence type="ECO:0000256" key="3">
    <source>
        <dbReference type="ARBA" id="ARBA00022833"/>
    </source>
</evidence>
<dbReference type="InterPro" id="IPR013083">
    <property type="entry name" value="Znf_RING/FYVE/PHD"/>
</dbReference>
<dbReference type="CDD" id="cd16100">
    <property type="entry name" value="ARID"/>
    <property type="match status" value="1"/>
</dbReference>
<dbReference type="Proteomes" id="UP000515151">
    <property type="component" value="Chromosome 8"/>
</dbReference>
<reference evidence="7" key="2">
    <citation type="submission" date="2025-08" db="UniProtKB">
        <authorList>
            <consortium name="RefSeq"/>
        </authorList>
    </citation>
    <scope>IDENTIFICATION</scope>
    <source>
        <tissue evidence="7">Leaf</tissue>
    </source>
</reference>
<dbReference type="PANTHER" id="PTHR46694:SF1">
    <property type="entry name" value="AT-RICH INTERACTIVE DOMAIN-CONTAINING PROTEIN 4"/>
    <property type="match status" value="1"/>
</dbReference>
<dbReference type="OrthoDB" id="10044343at2759"/>
<dbReference type="SUPFAM" id="SSF46774">
    <property type="entry name" value="ARID-like"/>
    <property type="match status" value="1"/>
</dbReference>
<gene>
    <name evidence="7" type="primary">LOC116188534</name>
</gene>
<dbReference type="InterPro" id="IPR001606">
    <property type="entry name" value="ARID_dom"/>
</dbReference>
<dbReference type="CDD" id="cd15615">
    <property type="entry name" value="PHD_ARID4_like"/>
    <property type="match status" value="1"/>
</dbReference>
<organism evidence="6 7">
    <name type="scientific">Punica granatum</name>
    <name type="common">Pomegranate</name>
    <dbReference type="NCBI Taxonomy" id="22663"/>
    <lineage>
        <taxon>Eukaryota</taxon>
        <taxon>Viridiplantae</taxon>
        <taxon>Streptophyta</taxon>
        <taxon>Embryophyta</taxon>
        <taxon>Tracheophyta</taxon>
        <taxon>Spermatophyta</taxon>
        <taxon>Magnoliopsida</taxon>
        <taxon>eudicotyledons</taxon>
        <taxon>Gunneridae</taxon>
        <taxon>Pentapetalae</taxon>
        <taxon>rosids</taxon>
        <taxon>malvids</taxon>
        <taxon>Myrtales</taxon>
        <taxon>Lythraceae</taxon>
        <taxon>Punica</taxon>
    </lineage>
</organism>
<dbReference type="GO" id="GO:0003677">
    <property type="term" value="F:DNA binding"/>
    <property type="evidence" value="ECO:0007669"/>
    <property type="project" value="InterPro"/>
</dbReference>
<evidence type="ECO:0000313" key="7">
    <source>
        <dbReference type="RefSeq" id="XP_031373817.1"/>
    </source>
</evidence>
<feature type="compositionally biased region" description="Polar residues" evidence="4">
    <location>
        <begin position="462"/>
        <end position="480"/>
    </location>
</feature>
<dbReference type="InterPro" id="IPR011011">
    <property type="entry name" value="Znf_FYVE_PHD"/>
</dbReference>
<evidence type="ECO:0000256" key="2">
    <source>
        <dbReference type="ARBA" id="ARBA00022771"/>
    </source>
</evidence>
<dbReference type="SUPFAM" id="SSF57903">
    <property type="entry name" value="FYVE/PHD zinc finger"/>
    <property type="match status" value="1"/>
</dbReference>
<dbReference type="InterPro" id="IPR036431">
    <property type="entry name" value="ARID_dom_sf"/>
</dbReference>